<protein>
    <recommendedName>
        <fullName evidence="4">Retrotransposon gag domain-containing protein</fullName>
    </recommendedName>
</protein>
<feature type="region of interest" description="Disordered" evidence="1">
    <location>
        <begin position="164"/>
        <end position="246"/>
    </location>
</feature>
<comment type="caution">
    <text evidence="2">The sequence shown here is derived from an EMBL/GenBank/DDBJ whole genome shotgun (WGS) entry which is preliminary data.</text>
</comment>
<reference evidence="2 3" key="1">
    <citation type="journal article" date="2018" name="Cell">
        <title>The Chara Genome: Secondary Complexity and Implications for Plant Terrestrialization.</title>
        <authorList>
            <person name="Nishiyama T."/>
            <person name="Sakayama H."/>
            <person name="Vries J.D."/>
            <person name="Buschmann H."/>
            <person name="Saint-Marcoux D."/>
            <person name="Ullrich K.K."/>
            <person name="Haas F.B."/>
            <person name="Vanderstraeten L."/>
            <person name="Becker D."/>
            <person name="Lang D."/>
            <person name="Vosolsobe S."/>
            <person name="Rombauts S."/>
            <person name="Wilhelmsson P.K.I."/>
            <person name="Janitza P."/>
            <person name="Kern R."/>
            <person name="Heyl A."/>
            <person name="Rumpler F."/>
            <person name="Villalobos L.I.A.C."/>
            <person name="Clay J.M."/>
            <person name="Skokan R."/>
            <person name="Toyoda A."/>
            <person name="Suzuki Y."/>
            <person name="Kagoshima H."/>
            <person name="Schijlen E."/>
            <person name="Tajeshwar N."/>
            <person name="Catarino B."/>
            <person name="Hetherington A.J."/>
            <person name="Saltykova A."/>
            <person name="Bonnot C."/>
            <person name="Breuninger H."/>
            <person name="Symeonidi A."/>
            <person name="Radhakrishnan G.V."/>
            <person name="Van Nieuwerburgh F."/>
            <person name="Deforce D."/>
            <person name="Chang C."/>
            <person name="Karol K.G."/>
            <person name="Hedrich R."/>
            <person name="Ulvskov P."/>
            <person name="Glockner G."/>
            <person name="Delwiche C.F."/>
            <person name="Petrasek J."/>
            <person name="Van de Peer Y."/>
            <person name="Friml J."/>
            <person name="Beilby M."/>
            <person name="Dolan L."/>
            <person name="Kohara Y."/>
            <person name="Sugano S."/>
            <person name="Fujiyama A."/>
            <person name="Delaux P.-M."/>
            <person name="Quint M."/>
            <person name="TheiBen G."/>
            <person name="Hagemann M."/>
            <person name="Harholt J."/>
            <person name="Dunand C."/>
            <person name="Zachgo S."/>
            <person name="Langdale J."/>
            <person name="Maumus F."/>
            <person name="Straeten D.V.D."/>
            <person name="Gould S.B."/>
            <person name="Rensing S.A."/>
        </authorList>
    </citation>
    <scope>NUCLEOTIDE SEQUENCE [LARGE SCALE GENOMIC DNA]</scope>
    <source>
        <strain evidence="2 3">S276</strain>
    </source>
</reference>
<evidence type="ECO:0008006" key="4">
    <source>
        <dbReference type="Google" id="ProtNLM"/>
    </source>
</evidence>
<evidence type="ECO:0000313" key="2">
    <source>
        <dbReference type="EMBL" id="GBG79215.1"/>
    </source>
</evidence>
<feature type="compositionally biased region" description="Gly residues" evidence="1">
    <location>
        <begin position="314"/>
        <end position="360"/>
    </location>
</feature>
<dbReference type="Proteomes" id="UP000265515">
    <property type="component" value="Unassembled WGS sequence"/>
</dbReference>
<feature type="compositionally biased region" description="Low complexity" evidence="1">
    <location>
        <begin position="286"/>
        <end position="298"/>
    </location>
</feature>
<feature type="compositionally biased region" description="Low complexity" evidence="1">
    <location>
        <begin position="210"/>
        <end position="243"/>
    </location>
</feature>
<gene>
    <name evidence="2" type="ORF">CBR_g29265</name>
</gene>
<evidence type="ECO:0000313" key="3">
    <source>
        <dbReference type="Proteomes" id="UP000265515"/>
    </source>
</evidence>
<evidence type="ECO:0000256" key="1">
    <source>
        <dbReference type="SAM" id="MobiDB-lite"/>
    </source>
</evidence>
<dbReference type="AlphaFoldDB" id="A0A388LA73"/>
<feature type="region of interest" description="Disordered" evidence="1">
    <location>
        <begin position="270"/>
        <end position="362"/>
    </location>
</feature>
<organism evidence="2 3">
    <name type="scientific">Chara braunii</name>
    <name type="common">Braun's stonewort</name>
    <dbReference type="NCBI Taxonomy" id="69332"/>
    <lineage>
        <taxon>Eukaryota</taxon>
        <taxon>Viridiplantae</taxon>
        <taxon>Streptophyta</taxon>
        <taxon>Charophyceae</taxon>
        <taxon>Charales</taxon>
        <taxon>Characeae</taxon>
        <taxon>Chara</taxon>
    </lineage>
</organism>
<accession>A0A388LA73</accession>
<keyword evidence="3" id="KW-1185">Reference proteome</keyword>
<dbReference type="EMBL" id="BFEA01000314">
    <property type="protein sequence ID" value="GBG79215.1"/>
    <property type="molecule type" value="Genomic_DNA"/>
</dbReference>
<sequence>MRVATEALGNWGNFKGEMQTRYQLGDGLLTTEDLERLERSDFTTVGAFATTFEKMARKVPGLAEESQCAIFLSNFTKCESVSLTRRGGIGRKLTWETVKQSLADGELDQVYQFQMKQQRQKRKALVVTEGAGINLQQRIADGIAKYQADQQKAVGNRVLTVTQPQAKAAKKVVEQVEDDDDDEEEEPVKLTKSQRKARNQAAGGQGSGKNAGVQAAAPAEVNANQASTSGAPPQGPAQLGPRPETIPPVWSGYSPYGPWPFYNQVRPPPGGLTANAAGGYPSVPTQGVNWQEGGQQQQPTPPPQVNQPSQAAGQGQGQNQGGNGQSSKGRGNGGRGRGNGNGGQGGQGGGRGVNWNGQGGNDRPRFDWRNAICHHCALKGHTFRFCQIRKVDEGNSLISTNMNGDVYNGVFVKSEIVFMFTFYFNCKMTQRTEGKISKQRENNDYT</sequence>
<feature type="compositionally biased region" description="Acidic residues" evidence="1">
    <location>
        <begin position="175"/>
        <end position="186"/>
    </location>
</feature>
<dbReference type="Gramene" id="GBG79215">
    <property type="protein sequence ID" value="GBG79215"/>
    <property type="gene ID" value="CBR_g29265"/>
</dbReference>
<name>A0A388LA73_CHABU</name>
<proteinExistence type="predicted"/>